<organism evidence="1 2">
    <name type="scientific">Mesorhizobium loti R88b</name>
    <dbReference type="NCBI Taxonomy" id="935548"/>
    <lineage>
        <taxon>Bacteria</taxon>
        <taxon>Pseudomonadati</taxon>
        <taxon>Pseudomonadota</taxon>
        <taxon>Alphaproteobacteria</taxon>
        <taxon>Hyphomicrobiales</taxon>
        <taxon>Phyllobacteriaceae</taxon>
        <taxon>Mesorhizobium</taxon>
    </lineage>
</organism>
<dbReference type="EMBL" id="CP033367">
    <property type="protein sequence ID" value="QKD00923.1"/>
    <property type="molecule type" value="Genomic_DNA"/>
</dbReference>
<dbReference type="AlphaFoldDB" id="A0A6M7WJH3"/>
<gene>
    <name evidence="1" type="ORF">EB235_04970</name>
</gene>
<proteinExistence type="predicted"/>
<evidence type="ECO:0000313" key="2">
    <source>
        <dbReference type="Proteomes" id="UP000503017"/>
    </source>
</evidence>
<accession>A0A6M7WJH3</accession>
<sequence length="105" mass="11898">MRQEQEFPVGLIFRQIHASDSCGIDKPFRVVEGKYSILIDMRELEATMSEHPITMIARGMHPLQTSHESARNTATPWESFVAFLPSKRISVLLMAQRPDKIATTA</sequence>
<protein>
    <submittedName>
        <fullName evidence="1">Uncharacterized protein</fullName>
    </submittedName>
</protein>
<reference evidence="1 2" key="1">
    <citation type="submission" date="2018-10" db="EMBL/GenBank/DDBJ databases">
        <authorList>
            <person name="Perry B.J."/>
            <person name="Sullivan J.T."/>
            <person name="Murphy R.J.T."/>
            <person name="Ramsay J.P."/>
            <person name="Ronson C.W."/>
        </authorList>
    </citation>
    <scope>NUCLEOTIDE SEQUENCE [LARGE SCALE GENOMIC DNA]</scope>
    <source>
        <strain evidence="1 2">R88b</strain>
    </source>
</reference>
<evidence type="ECO:0000313" key="1">
    <source>
        <dbReference type="EMBL" id="QKD00923.1"/>
    </source>
</evidence>
<name>A0A6M7WJH3_RHILI</name>
<dbReference type="Proteomes" id="UP000503017">
    <property type="component" value="Chromosome"/>
</dbReference>